<comment type="caution">
    <text evidence="3">The sequence shown here is derived from an EMBL/GenBank/DDBJ whole genome shotgun (WGS) entry which is preliminary data.</text>
</comment>
<dbReference type="InterPro" id="IPR011051">
    <property type="entry name" value="RmlC_Cupin_sf"/>
</dbReference>
<evidence type="ECO:0000313" key="4">
    <source>
        <dbReference type="Proteomes" id="UP001208017"/>
    </source>
</evidence>
<dbReference type="InterPro" id="IPR013096">
    <property type="entry name" value="Cupin_2"/>
</dbReference>
<gene>
    <name evidence="3" type="ORF">OS242_18045</name>
</gene>
<name>A0ABT3X4M0_9BACL</name>
<evidence type="ECO:0000259" key="2">
    <source>
        <dbReference type="Pfam" id="PF07883"/>
    </source>
</evidence>
<dbReference type="Pfam" id="PF07883">
    <property type="entry name" value="Cupin_2"/>
    <property type="match status" value="1"/>
</dbReference>
<keyword evidence="4" id="KW-1185">Reference proteome</keyword>
<dbReference type="Gene3D" id="2.60.120.10">
    <property type="entry name" value="Jelly Rolls"/>
    <property type="match status" value="1"/>
</dbReference>
<dbReference type="SUPFAM" id="SSF51182">
    <property type="entry name" value="RmlC-like cupins"/>
    <property type="match status" value="1"/>
</dbReference>
<proteinExistence type="predicted"/>
<evidence type="ECO:0000256" key="1">
    <source>
        <dbReference type="ARBA" id="ARBA00022723"/>
    </source>
</evidence>
<organism evidence="3 4">
    <name type="scientific">Tumebacillus lacus</name>
    <dbReference type="NCBI Taxonomy" id="2995335"/>
    <lineage>
        <taxon>Bacteria</taxon>
        <taxon>Bacillati</taxon>
        <taxon>Bacillota</taxon>
        <taxon>Bacilli</taxon>
        <taxon>Bacillales</taxon>
        <taxon>Alicyclobacillaceae</taxon>
        <taxon>Tumebacillus</taxon>
    </lineage>
</organism>
<dbReference type="InterPro" id="IPR014710">
    <property type="entry name" value="RmlC-like_jellyroll"/>
</dbReference>
<dbReference type="PANTHER" id="PTHR35848">
    <property type="entry name" value="OXALATE-BINDING PROTEIN"/>
    <property type="match status" value="1"/>
</dbReference>
<feature type="domain" description="Cupin type-2" evidence="2">
    <location>
        <begin position="41"/>
        <end position="109"/>
    </location>
</feature>
<evidence type="ECO:0000313" key="3">
    <source>
        <dbReference type="EMBL" id="MCX7571850.1"/>
    </source>
</evidence>
<dbReference type="RefSeq" id="WP_267153097.1">
    <property type="nucleotide sequence ID" value="NZ_JAPMLT010000013.1"/>
</dbReference>
<accession>A0ABT3X4M0</accession>
<protein>
    <submittedName>
        <fullName evidence="3">Cupin domain-containing protein</fullName>
    </submittedName>
</protein>
<keyword evidence="1" id="KW-0479">Metal-binding</keyword>
<dbReference type="Proteomes" id="UP001208017">
    <property type="component" value="Unassembled WGS sequence"/>
</dbReference>
<dbReference type="CDD" id="cd02224">
    <property type="entry name" value="cupin_SPO2919-like"/>
    <property type="match status" value="1"/>
</dbReference>
<dbReference type="PANTHER" id="PTHR35848:SF6">
    <property type="entry name" value="CUPIN TYPE-2 DOMAIN-CONTAINING PROTEIN"/>
    <property type="match status" value="1"/>
</dbReference>
<dbReference type="EMBL" id="JAPMLT010000013">
    <property type="protein sequence ID" value="MCX7571850.1"/>
    <property type="molecule type" value="Genomic_DNA"/>
</dbReference>
<dbReference type="InterPro" id="IPR051610">
    <property type="entry name" value="GPI/OXD"/>
</dbReference>
<reference evidence="3 4" key="1">
    <citation type="submission" date="2022-11" db="EMBL/GenBank/DDBJ databases">
        <title>Study of microbial diversity in lake waters.</title>
        <authorList>
            <person name="Zhang J."/>
        </authorList>
    </citation>
    <scope>NUCLEOTIDE SEQUENCE [LARGE SCALE GENOMIC DNA]</scope>
    <source>
        <strain evidence="3 4">DT12</strain>
    </source>
</reference>
<sequence>MTKIHNVKHMPAESTEICGPMKTLYLGRAAGSEKLYVNIDDVEPGAKSTKYHSHSAQEEFFLILSGSGILRMNEAEHPVKQGDFVAKPAGKGIAHQFINTGTEVLSILDCGTVSPHDVTAYPDEDIVYVKHLGKMFKLSEDVKDFSSEPNE</sequence>